<feature type="compositionally biased region" description="Polar residues" evidence="3">
    <location>
        <begin position="647"/>
        <end position="673"/>
    </location>
</feature>
<sequence>MATMNNNQTQQQRSFGGNGAAFNRGNGGGGSRNGPSPNSSYRKNNRIDDQQQQMTTNNATFGPYNNSNNQQQHSAASTSGGPSSRPYQSQQQNNGHHQRPPPSFRSVSRSEGGGGGGQQQQQRGRVQTDVWRKGGGNSSNFGGNYSRDEDIRPRGGSSGGFYNQRRNTNDNRWIRRNHPNAPPPLTLEQRRTRGPLPDWDEVQEAGAEESFDYMDLMETQYSQYYALTAVPPFDPSLGQIIATANTGDPTGAATAAMFPTVYQTAALLQPNYLQNLQSRIALAAAFRPGFMAQPQQASLVTLQPAPQQATITQINQQQQTSPELIAHSGGPYVNYGSSTPMQQQQINPISSPVTLVTTTDQIPVTAVASSATSFVVPAQPATIIAAAPVTQFSPQNAIFTAPAVLPYIPIVDEFKLRELLRTQIEYYFSSDNLQKDFFLRRKMDAEGFLPLELIASFPRVRSLTYDQSFIVKCLRGSLKVELSMDELKIRPRANPHQWPLFESGAQSGTEASPGGDYDKRPESFDNEMQKVENLILEEENNAIRMEKEQEMEEQAKVDKKEREDAALLQGDEKKNEEKIKGEEEENLKTCKSFDNEEMKGNKKKIDIVEKPVKEEDVKIGGGNVKGGNEKEAIGKKDGDTTEAKSCVKQQPQSTDSIKTSSHLPPNSDKTINLTKEEKVLSEKENLEKVTEFEEDEEEEKSKDGDGEDESERNEGDDDWMEVKTKRNKRKNRPTNLNGGGGSGGRQQQTNNNLGTNSEQLDFKFDSELDNGGVKEVEKEVDDLDDNLCNKLIIVTQTPPQYKTRKMSNKEIEHILKKVEEDLWANKAKNDAINNKHNEQNEKKEIIKNPNANVWVKKATERMAASASVPKSPLAGRPNADRISRFYPGISVGWVLGVRSRTTSRSDENAADIKENTGIPDKSASASNFLMVHPSVSLLQENGFEQQIYSAWRSQCKKHREALGFDSPEMNTLYRFWTHFLRENFNRSMYNEFRKFALDDAEHGVRYGIEALFRFYSYGLEKKMRPQLYNDFQDVTLQDIKLGKTVGLQKFLHFIKHCKYSNQLAINPIIARELAKLRNDDLYITEPARAAKRELFAETNKGAMRRGGGCGGDGGGGGGSISSLPGK</sequence>
<feature type="compositionally biased region" description="Low complexity" evidence="3">
    <location>
        <begin position="1"/>
        <end position="24"/>
    </location>
</feature>
<evidence type="ECO:0000259" key="4">
    <source>
        <dbReference type="PROSITE" id="PS50961"/>
    </source>
</evidence>
<accession>A0A914MAD0</accession>
<dbReference type="GO" id="GO:0005829">
    <property type="term" value="C:cytosol"/>
    <property type="evidence" value="ECO:0007669"/>
    <property type="project" value="TreeGrafter"/>
</dbReference>
<evidence type="ECO:0000256" key="3">
    <source>
        <dbReference type="SAM" id="MobiDB-lite"/>
    </source>
</evidence>
<dbReference type="InterPro" id="IPR006630">
    <property type="entry name" value="La_HTH"/>
</dbReference>
<dbReference type="InterPro" id="IPR045180">
    <property type="entry name" value="La_dom_prot"/>
</dbReference>
<feature type="region of interest" description="Disordered" evidence="3">
    <location>
        <begin position="498"/>
        <end position="523"/>
    </location>
</feature>
<dbReference type="Gene3D" id="1.10.10.10">
    <property type="entry name" value="Winged helix-like DNA-binding domain superfamily/Winged helix DNA-binding domain"/>
    <property type="match status" value="1"/>
</dbReference>
<dbReference type="GO" id="GO:0045727">
    <property type="term" value="P:positive regulation of translation"/>
    <property type="evidence" value="ECO:0007669"/>
    <property type="project" value="TreeGrafter"/>
</dbReference>
<feature type="domain" description="HTH La-type RNA-binding" evidence="4">
    <location>
        <begin position="410"/>
        <end position="502"/>
    </location>
</feature>
<dbReference type="PROSITE" id="PS50961">
    <property type="entry name" value="HTH_LA"/>
    <property type="match status" value="1"/>
</dbReference>
<dbReference type="InterPro" id="IPR036388">
    <property type="entry name" value="WH-like_DNA-bd_sf"/>
</dbReference>
<keyword evidence="1 2" id="KW-0694">RNA-binding</keyword>
<dbReference type="SMART" id="SM00715">
    <property type="entry name" value="LA"/>
    <property type="match status" value="1"/>
</dbReference>
<evidence type="ECO:0000313" key="6">
    <source>
        <dbReference type="WBParaSite" id="Minc3s01527g24497"/>
    </source>
</evidence>
<feature type="compositionally biased region" description="Acidic residues" evidence="3">
    <location>
        <begin position="705"/>
        <end position="719"/>
    </location>
</feature>
<feature type="region of interest" description="Disordered" evidence="3">
    <location>
        <begin position="1"/>
        <end position="198"/>
    </location>
</feature>
<dbReference type="AlphaFoldDB" id="A0A914MAD0"/>
<feature type="region of interest" description="Disordered" evidence="3">
    <location>
        <begin position="613"/>
        <end position="757"/>
    </location>
</feature>
<dbReference type="CDD" id="cd07323">
    <property type="entry name" value="LAM"/>
    <property type="match status" value="1"/>
</dbReference>
<feature type="compositionally biased region" description="Polar residues" evidence="3">
    <location>
        <begin position="50"/>
        <end position="64"/>
    </location>
</feature>
<feature type="compositionally biased region" description="Basic and acidic residues" evidence="3">
    <location>
        <begin position="674"/>
        <end position="691"/>
    </location>
</feature>
<dbReference type="GO" id="GO:0010494">
    <property type="term" value="C:cytoplasmic stress granule"/>
    <property type="evidence" value="ECO:0007669"/>
    <property type="project" value="TreeGrafter"/>
</dbReference>
<feature type="compositionally biased region" description="Polar residues" evidence="3">
    <location>
        <begin position="80"/>
        <end position="95"/>
    </location>
</feature>
<feature type="compositionally biased region" description="Gly residues" evidence="3">
    <location>
        <begin position="1106"/>
        <end position="1119"/>
    </location>
</feature>
<protein>
    <submittedName>
        <fullName evidence="6">HTH La-type RNA-binding domain-containing protein</fullName>
    </submittedName>
</protein>
<evidence type="ECO:0000313" key="5">
    <source>
        <dbReference type="Proteomes" id="UP000887563"/>
    </source>
</evidence>
<feature type="compositionally biased region" description="Low complexity" evidence="3">
    <location>
        <begin position="65"/>
        <end position="79"/>
    </location>
</feature>
<dbReference type="PANTHER" id="PTHR22792">
    <property type="entry name" value="LUPUS LA PROTEIN-RELATED"/>
    <property type="match status" value="1"/>
</dbReference>
<dbReference type="WBParaSite" id="Minc3s01527g24497">
    <property type="protein sequence ID" value="Minc3s01527g24497"/>
    <property type="gene ID" value="Minc3s01527g24497"/>
</dbReference>
<name>A0A914MAD0_MELIC</name>
<reference evidence="6" key="1">
    <citation type="submission" date="2022-11" db="UniProtKB">
        <authorList>
            <consortium name="WormBaseParasite"/>
        </authorList>
    </citation>
    <scope>IDENTIFICATION</scope>
</reference>
<feature type="region of interest" description="Disordered" evidence="3">
    <location>
        <begin position="1106"/>
        <end position="1126"/>
    </location>
</feature>
<dbReference type="SMART" id="SM00684">
    <property type="entry name" value="DM15"/>
    <property type="match status" value="2"/>
</dbReference>
<dbReference type="SUPFAM" id="SSF46785">
    <property type="entry name" value="Winged helix' DNA-binding domain"/>
    <property type="match status" value="1"/>
</dbReference>
<proteinExistence type="predicted"/>
<evidence type="ECO:0000256" key="1">
    <source>
        <dbReference type="ARBA" id="ARBA00022884"/>
    </source>
</evidence>
<dbReference type="InterPro" id="IPR006607">
    <property type="entry name" value="DM15"/>
</dbReference>
<evidence type="ECO:0000256" key="2">
    <source>
        <dbReference type="PROSITE-ProRule" id="PRU00332"/>
    </source>
</evidence>
<feature type="region of interest" description="Disordered" evidence="3">
    <location>
        <begin position="547"/>
        <end position="593"/>
    </location>
</feature>
<dbReference type="GO" id="GO:0000339">
    <property type="term" value="F:RNA cap binding"/>
    <property type="evidence" value="ECO:0007669"/>
    <property type="project" value="InterPro"/>
</dbReference>
<dbReference type="PANTHER" id="PTHR22792:SF132">
    <property type="entry name" value="LA-RELATED PROTEIN 1"/>
    <property type="match status" value="1"/>
</dbReference>
<dbReference type="GO" id="GO:0048255">
    <property type="term" value="P:mRNA stabilization"/>
    <property type="evidence" value="ECO:0007669"/>
    <property type="project" value="InterPro"/>
</dbReference>
<dbReference type="Pfam" id="PF21071">
    <property type="entry name" value="LARP1_HEAT"/>
    <property type="match status" value="1"/>
</dbReference>
<dbReference type="InterPro" id="IPR036390">
    <property type="entry name" value="WH_DNA-bd_sf"/>
</dbReference>
<dbReference type="Pfam" id="PF05383">
    <property type="entry name" value="La"/>
    <property type="match status" value="1"/>
</dbReference>
<feature type="compositionally biased region" description="Basic and acidic residues" evidence="3">
    <location>
        <begin position="627"/>
        <end position="642"/>
    </location>
</feature>
<organism evidence="5 6">
    <name type="scientific">Meloidogyne incognita</name>
    <name type="common">Southern root-knot nematode worm</name>
    <name type="synonym">Oxyuris incognita</name>
    <dbReference type="NCBI Taxonomy" id="6306"/>
    <lineage>
        <taxon>Eukaryota</taxon>
        <taxon>Metazoa</taxon>
        <taxon>Ecdysozoa</taxon>
        <taxon>Nematoda</taxon>
        <taxon>Chromadorea</taxon>
        <taxon>Rhabditida</taxon>
        <taxon>Tylenchina</taxon>
        <taxon>Tylenchomorpha</taxon>
        <taxon>Tylenchoidea</taxon>
        <taxon>Meloidogynidae</taxon>
        <taxon>Meloidogyninae</taxon>
        <taxon>Meloidogyne</taxon>
        <taxon>Meloidogyne incognita group</taxon>
    </lineage>
</organism>
<dbReference type="Proteomes" id="UP000887563">
    <property type="component" value="Unplaced"/>
</dbReference>
<keyword evidence="5" id="KW-1185">Reference proteome</keyword>